<dbReference type="InterPro" id="IPR052050">
    <property type="entry name" value="SecEffector_AnkRepeat"/>
</dbReference>
<name>T0QHJ4_SAPDV</name>
<reference evidence="1 2" key="1">
    <citation type="submission" date="2012-04" db="EMBL/GenBank/DDBJ databases">
        <title>The Genome Sequence of Saprolegnia declina VS20.</title>
        <authorList>
            <consortium name="The Broad Institute Genome Sequencing Platform"/>
            <person name="Russ C."/>
            <person name="Nusbaum C."/>
            <person name="Tyler B."/>
            <person name="van West P."/>
            <person name="Dieguez-Uribeondo J."/>
            <person name="de Bruijn I."/>
            <person name="Tripathy S."/>
            <person name="Jiang R."/>
            <person name="Young S.K."/>
            <person name="Zeng Q."/>
            <person name="Gargeya S."/>
            <person name="Fitzgerald M."/>
            <person name="Haas B."/>
            <person name="Abouelleil A."/>
            <person name="Alvarado L."/>
            <person name="Arachchi H.M."/>
            <person name="Berlin A."/>
            <person name="Chapman S.B."/>
            <person name="Goldberg J."/>
            <person name="Griggs A."/>
            <person name="Gujja S."/>
            <person name="Hansen M."/>
            <person name="Howarth C."/>
            <person name="Imamovic A."/>
            <person name="Larimer J."/>
            <person name="McCowen C."/>
            <person name="Montmayeur A."/>
            <person name="Murphy C."/>
            <person name="Neiman D."/>
            <person name="Pearson M."/>
            <person name="Priest M."/>
            <person name="Roberts A."/>
            <person name="Saif S."/>
            <person name="Shea T."/>
            <person name="Sisk P."/>
            <person name="Sykes S."/>
            <person name="Wortman J."/>
            <person name="Nusbaum C."/>
            <person name="Birren B."/>
        </authorList>
    </citation>
    <scope>NUCLEOTIDE SEQUENCE [LARGE SCALE GENOMIC DNA]</scope>
    <source>
        <strain evidence="1 2">VS20</strain>
    </source>
</reference>
<accession>T0QHJ4</accession>
<keyword evidence="2" id="KW-1185">Reference proteome</keyword>
<dbReference type="Proteomes" id="UP000030762">
    <property type="component" value="Unassembled WGS sequence"/>
</dbReference>
<protein>
    <recommendedName>
        <fullName evidence="3">Ankyrin repeat protein</fullName>
    </recommendedName>
</protein>
<dbReference type="EMBL" id="JH767160">
    <property type="protein sequence ID" value="EQC33150.1"/>
    <property type="molecule type" value="Genomic_DNA"/>
</dbReference>
<dbReference type="InterPro" id="IPR036770">
    <property type="entry name" value="Ankyrin_rpt-contain_sf"/>
</dbReference>
<dbReference type="RefSeq" id="XP_008613273.1">
    <property type="nucleotide sequence ID" value="XM_008615051.1"/>
</dbReference>
<dbReference type="VEuPathDB" id="FungiDB:SDRG_09137"/>
<dbReference type="Gene3D" id="1.25.40.20">
    <property type="entry name" value="Ankyrin repeat-containing domain"/>
    <property type="match status" value="1"/>
</dbReference>
<proteinExistence type="predicted"/>
<sequence>MVFLDVLHVHPLRSIIFAYQDGIYEDLRPRFHEFRRKVRYSLAHYAGRGHDCFVGGRLVSSPFHKTLLGTVTDRNLCLDEEAMYDIRFPLHLAIYEGKLHVVQRILACRPALVSADAIDCAFACGKLYIARYLLHQRSSMTNLSRQTPKRSFKGRSLPKYVAYFGRVDLLQLLRTYTDHGWDESAMQAAIRRRHVACAEYLWDTFPTTVTYDDLYHDVAIAGLFSLVLRCDKARLPVSAQVLAGAAISGHLGIIRFLHERWRHGNATSALSAAYAEGQMHIVRFLLTHRSEFAGRRGVDAAATYGFLDIVQSRLAAGYCGSSDIAFQALCHGHLNVVRYLLYVGYTLDLSTVSPLLVWCWDEAKVARAGTLEMLAFLHSRSFRFRAVWVDFAAAEGCLEAVRFLIDVAHAPCSPNAIDSAVFHPPVLAYLVAHTCVRCTTKGFVNALHWQTPLRVFAMLLQHFRPECTPEVVRCAQIEARLDVLELLQCERVFSTASQHGGR</sequence>
<evidence type="ECO:0008006" key="3">
    <source>
        <dbReference type="Google" id="ProtNLM"/>
    </source>
</evidence>
<evidence type="ECO:0000313" key="1">
    <source>
        <dbReference type="EMBL" id="EQC33150.1"/>
    </source>
</evidence>
<dbReference type="SUPFAM" id="SSF48403">
    <property type="entry name" value="Ankyrin repeat"/>
    <property type="match status" value="2"/>
</dbReference>
<dbReference type="InParanoid" id="T0QHJ4"/>
<dbReference type="GeneID" id="19949864"/>
<dbReference type="PANTHER" id="PTHR46586:SF3">
    <property type="entry name" value="ANKYRIN REPEAT-CONTAINING PROTEIN"/>
    <property type="match status" value="1"/>
</dbReference>
<organism evidence="1 2">
    <name type="scientific">Saprolegnia diclina (strain VS20)</name>
    <dbReference type="NCBI Taxonomy" id="1156394"/>
    <lineage>
        <taxon>Eukaryota</taxon>
        <taxon>Sar</taxon>
        <taxon>Stramenopiles</taxon>
        <taxon>Oomycota</taxon>
        <taxon>Saprolegniomycetes</taxon>
        <taxon>Saprolegniales</taxon>
        <taxon>Saprolegniaceae</taxon>
        <taxon>Saprolegnia</taxon>
    </lineage>
</organism>
<dbReference type="OMA" id="IDCAFAC"/>
<dbReference type="PANTHER" id="PTHR46586">
    <property type="entry name" value="ANKYRIN REPEAT-CONTAINING PROTEIN"/>
    <property type="match status" value="1"/>
</dbReference>
<evidence type="ECO:0000313" key="2">
    <source>
        <dbReference type="Proteomes" id="UP000030762"/>
    </source>
</evidence>
<dbReference type="OrthoDB" id="67444at2759"/>
<dbReference type="AlphaFoldDB" id="T0QHJ4"/>
<gene>
    <name evidence="1" type="ORF">SDRG_09137</name>
</gene>